<reference evidence="2 3" key="1">
    <citation type="submission" date="2024-02" db="EMBL/GenBank/DDBJ databases">
        <title>Seven novel Bacillus-like species.</title>
        <authorList>
            <person name="Liu G."/>
        </authorList>
    </citation>
    <scope>NUCLEOTIDE SEQUENCE [LARGE SCALE GENOMIC DNA]</scope>
    <source>
        <strain evidence="2 3">FJAT-53654</strain>
    </source>
</reference>
<evidence type="ECO:0000256" key="1">
    <source>
        <dbReference type="SAM" id="Coils"/>
    </source>
</evidence>
<gene>
    <name evidence="2" type="ORF">WCV66_18125</name>
</gene>
<proteinExistence type="predicted"/>
<keyword evidence="1" id="KW-0175">Coiled coil</keyword>
<keyword evidence="3" id="KW-1185">Reference proteome</keyword>
<name>A0ABZ2MP65_9BACI</name>
<dbReference type="EMBL" id="CP147403">
    <property type="protein sequence ID" value="WXB87141.1"/>
    <property type="molecule type" value="Genomic_DNA"/>
</dbReference>
<evidence type="ECO:0000313" key="2">
    <source>
        <dbReference type="EMBL" id="WXB87141.1"/>
    </source>
</evidence>
<feature type="coiled-coil region" evidence="1">
    <location>
        <begin position="15"/>
        <end position="42"/>
    </location>
</feature>
<evidence type="ECO:0000313" key="3">
    <source>
        <dbReference type="Proteomes" id="UP001368328"/>
    </source>
</evidence>
<accession>A0ABZ2MP65</accession>
<organism evidence="2 3">
    <name type="scientific">Metabacillus rhizosphaerae</name>
    <dbReference type="NCBI Taxonomy" id="3117747"/>
    <lineage>
        <taxon>Bacteria</taxon>
        <taxon>Bacillati</taxon>
        <taxon>Bacillota</taxon>
        <taxon>Bacilli</taxon>
        <taxon>Bacillales</taxon>
        <taxon>Bacillaceae</taxon>
        <taxon>Metabacillus</taxon>
    </lineage>
</organism>
<dbReference type="RefSeq" id="WP_338786399.1">
    <property type="nucleotide sequence ID" value="NZ_CP147403.1"/>
</dbReference>
<sequence>MTNETVITREMLAHYLELNHKKKEVETELEELKKVFNNYFDMSVGKNAKGEMVLRDYKIQRQIRDTVKFKQEQTVQRLEELNLLELIQKKPDEGKIKSAIQLGLLHEEDLEGCKTVNSSQAIYVKYLPTR</sequence>
<protein>
    <submittedName>
        <fullName evidence="2">Uncharacterized protein</fullName>
    </submittedName>
</protein>
<dbReference type="Proteomes" id="UP001368328">
    <property type="component" value="Chromosome"/>
</dbReference>